<dbReference type="EMBL" id="CP001848">
    <property type="protein sequence ID" value="ADB15284.1"/>
    <property type="molecule type" value="Genomic_DNA"/>
</dbReference>
<evidence type="ECO:0000313" key="2">
    <source>
        <dbReference type="Proteomes" id="UP000001887"/>
    </source>
</evidence>
<dbReference type="InterPro" id="IPR036567">
    <property type="entry name" value="RHF-like"/>
</dbReference>
<dbReference type="InterPro" id="IPR003489">
    <property type="entry name" value="RHF/RaiA"/>
</dbReference>
<evidence type="ECO:0008006" key="3">
    <source>
        <dbReference type="Google" id="ProtNLM"/>
    </source>
</evidence>
<organism evidence="1 2">
    <name type="scientific">Pirellula staleyi (strain ATCC 27377 / DSM 6068 / ICPB 4128)</name>
    <name type="common">Pirella staleyi</name>
    <dbReference type="NCBI Taxonomy" id="530564"/>
    <lineage>
        <taxon>Bacteria</taxon>
        <taxon>Pseudomonadati</taxon>
        <taxon>Planctomycetota</taxon>
        <taxon>Planctomycetia</taxon>
        <taxon>Pirellulales</taxon>
        <taxon>Pirellulaceae</taxon>
        <taxon>Pirellula</taxon>
    </lineage>
</organism>
<dbReference type="Proteomes" id="UP000001887">
    <property type="component" value="Chromosome"/>
</dbReference>
<dbReference type="SUPFAM" id="SSF69754">
    <property type="entry name" value="Ribosome binding protein Y (YfiA homologue)"/>
    <property type="match status" value="1"/>
</dbReference>
<accession>D2R4D6</accession>
<dbReference type="AlphaFoldDB" id="D2R4D6"/>
<dbReference type="Gene3D" id="3.30.160.100">
    <property type="entry name" value="Ribosome hibernation promotion factor-like"/>
    <property type="match status" value="1"/>
</dbReference>
<proteinExistence type="predicted"/>
<keyword evidence="2" id="KW-1185">Reference proteome</keyword>
<dbReference type="HOGENOM" id="CLU_142879_2_0_0"/>
<dbReference type="STRING" id="530564.Psta_0597"/>
<protein>
    <recommendedName>
        <fullName evidence="3">Ribosomal subunit interface protein</fullName>
    </recommendedName>
</protein>
<dbReference type="KEGG" id="psl:Psta_0597"/>
<evidence type="ECO:0000313" key="1">
    <source>
        <dbReference type="EMBL" id="ADB15284.1"/>
    </source>
</evidence>
<dbReference type="Pfam" id="PF02482">
    <property type="entry name" value="Ribosomal_S30AE"/>
    <property type="match status" value="1"/>
</dbReference>
<dbReference type="OrthoDB" id="121633at2"/>
<name>D2R4D6_PIRSD</name>
<dbReference type="eggNOG" id="COG1544">
    <property type="taxonomic scope" value="Bacteria"/>
</dbReference>
<reference evidence="1 2" key="1">
    <citation type="journal article" date="2009" name="Stand. Genomic Sci.">
        <title>Complete genome sequence of Pirellula staleyi type strain (ATCC 27377).</title>
        <authorList>
            <person name="Clum A."/>
            <person name="Tindall B.J."/>
            <person name="Sikorski J."/>
            <person name="Ivanova N."/>
            <person name="Mavrommatis K."/>
            <person name="Lucas S."/>
            <person name="Glavina del Rio T."/>
            <person name="Nolan M."/>
            <person name="Chen F."/>
            <person name="Tice H."/>
            <person name="Pitluck S."/>
            <person name="Cheng J.F."/>
            <person name="Chertkov O."/>
            <person name="Brettin T."/>
            <person name="Han C."/>
            <person name="Detter J.C."/>
            <person name="Kuske C."/>
            <person name="Bruce D."/>
            <person name="Goodwin L."/>
            <person name="Ovchinikova G."/>
            <person name="Pati A."/>
            <person name="Mikhailova N."/>
            <person name="Chen A."/>
            <person name="Palaniappan K."/>
            <person name="Land M."/>
            <person name="Hauser L."/>
            <person name="Chang Y.J."/>
            <person name="Jeffries C.D."/>
            <person name="Chain P."/>
            <person name="Rohde M."/>
            <person name="Goker M."/>
            <person name="Bristow J."/>
            <person name="Eisen J.A."/>
            <person name="Markowitz V."/>
            <person name="Hugenholtz P."/>
            <person name="Kyrpides N.C."/>
            <person name="Klenk H.P."/>
            <person name="Lapidus A."/>
        </authorList>
    </citation>
    <scope>NUCLEOTIDE SEQUENCE [LARGE SCALE GENOMIC DNA]</scope>
    <source>
        <strain evidence="2">ATCC 27377 / DSM 6068 / ICPB 4128</strain>
    </source>
</reference>
<gene>
    <name evidence="1" type="ordered locus">Psta_0597</name>
</gene>
<sequence length="117" mass="13247">MRIVISNRRAAISKELYDFAERRVLFALSRFAPRIEQVLVLLTDENGPRGGIDQTCQLVIQLDRGEQFTIRQCEATVEEAVSRAADAASRMVGRSMAKRRDKARSRYVAAARNYADN</sequence>